<dbReference type="EMBL" id="FNEV01000001">
    <property type="protein sequence ID" value="SDI95284.1"/>
    <property type="molecule type" value="Genomic_DNA"/>
</dbReference>
<dbReference type="RefSeq" id="WP_093190872.1">
    <property type="nucleotide sequence ID" value="NZ_FNEV01000001.1"/>
</dbReference>
<reference evidence="2" key="1">
    <citation type="submission" date="2016-10" db="EMBL/GenBank/DDBJ databases">
        <authorList>
            <person name="Varghese N."/>
            <person name="Submissions S."/>
        </authorList>
    </citation>
    <scope>NUCLEOTIDE SEQUENCE [LARGE SCALE GENOMIC DNA]</scope>
    <source>
        <strain evidence="2">DSM 4771</strain>
    </source>
</reference>
<dbReference type="Gene3D" id="3.30.1490.480">
    <property type="entry name" value="Endolytic murein transglycosylase"/>
    <property type="match status" value="1"/>
</dbReference>
<dbReference type="AlphaFoldDB" id="A0A1G8PRY4"/>
<evidence type="ECO:0000313" key="2">
    <source>
        <dbReference type="Proteomes" id="UP000199225"/>
    </source>
</evidence>
<proteinExistence type="predicted"/>
<organism evidence="1 2">
    <name type="scientific">Salimicrobium halophilum</name>
    <dbReference type="NCBI Taxonomy" id="86666"/>
    <lineage>
        <taxon>Bacteria</taxon>
        <taxon>Bacillati</taxon>
        <taxon>Bacillota</taxon>
        <taxon>Bacilli</taxon>
        <taxon>Bacillales</taxon>
        <taxon>Bacillaceae</taxon>
        <taxon>Salimicrobium</taxon>
    </lineage>
</organism>
<dbReference type="OrthoDB" id="2138957at2"/>
<evidence type="ECO:0000313" key="1">
    <source>
        <dbReference type="EMBL" id="SDI95284.1"/>
    </source>
</evidence>
<evidence type="ECO:0008006" key="3">
    <source>
        <dbReference type="Google" id="ProtNLM"/>
    </source>
</evidence>
<accession>A0A1G8PRY4</accession>
<name>A0A1G8PRY4_9BACI</name>
<gene>
    <name evidence="1" type="ORF">SAMN04490247_0165</name>
</gene>
<dbReference type="STRING" id="86666.SAMN04490247_0165"/>
<sequence>MRPMLQAFSAGLLLATVIIAISYYYTDSKSEQKAAPAELSTEEMIDRLENDSFVIHTTEEWKKKKQELRSGSGQGEQAETIKSLSLTVSEGMSSKDISRTLENASIIEDGQAFNDYLIQNGLSKQIQTGDFLVNQDMSQPELAEILTSN</sequence>
<protein>
    <recommendedName>
        <fullName evidence="3">YceG-like family protein</fullName>
    </recommendedName>
</protein>
<dbReference type="Proteomes" id="UP000199225">
    <property type="component" value="Unassembled WGS sequence"/>
</dbReference>
<keyword evidence="2" id="KW-1185">Reference proteome</keyword>